<dbReference type="AlphaFoldDB" id="A0AAV5I6R4"/>
<feature type="compositionally biased region" description="Polar residues" evidence="7">
    <location>
        <begin position="414"/>
        <end position="432"/>
    </location>
</feature>
<reference evidence="8 9" key="1">
    <citation type="journal article" date="2021" name="Commun. Biol.">
        <title>The genome of Shorea leprosula (Dipterocarpaceae) highlights the ecological relevance of drought in aseasonal tropical rainforests.</title>
        <authorList>
            <person name="Ng K.K.S."/>
            <person name="Kobayashi M.J."/>
            <person name="Fawcett J.A."/>
            <person name="Hatakeyama M."/>
            <person name="Paape T."/>
            <person name="Ng C.H."/>
            <person name="Ang C.C."/>
            <person name="Tnah L.H."/>
            <person name="Lee C.T."/>
            <person name="Nishiyama T."/>
            <person name="Sese J."/>
            <person name="O'Brien M.J."/>
            <person name="Copetti D."/>
            <person name="Mohd Noor M.I."/>
            <person name="Ong R.C."/>
            <person name="Putra M."/>
            <person name="Sireger I.Z."/>
            <person name="Indrioko S."/>
            <person name="Kosugi Y."/>
            <person name="Izuno A."/>
            <person name="Isagi Y."/>
            <person name="Lee S.L."/>
            <person name="Shimizu K.K."/>
        </authorList>
    </citation>
    <scope>NUCLEOTIDE SEQUENCE [LARGE SCALE GENOMIC DNA]</scope>
    <source>
        <strain evidence="8">214</strain>
    </source>
</reference>
<dbReference type="EMBL" id="BPVZ01000008">
    <property type="protein sequence ID" value="GKU94632.1"/>
    <property type="molecule type" value="Genomic_DNA"/>
</dbReference>
<proteinExistence type="inferred from homology"/>
<keyword evidence="4" id="KW-0802">TPR repeat</keyword>
<dbReference type="SMART" id="SM00028">
    <property type="entry name" value="TPR"/>
    <property type="match status" value="3"/>
</dbReference>
<evidence type="ECO:0000313" key="8">
    <source>
        <dbReference type="EMBL" id="GKU94632.1"/>
    </source>
</evidence>
<keyword evidence="6" id="KW-0175">Coiled coil</keyword>
<feature type="compositionally biased region" description="Basic and acidic residues" evidence="7">
    <location>
        <begin position="95"/>
        <end position="110"/>
    </location>
</feature>
<accession>A0AAV5I6R4</accession>
<keyword evidence="5" id="KW-0539">Nucleus</keyword>
<sequence>MSTCNNINDAESSALLTDVDREKTLEFADELAEKGSKAFKENDFGEAAECFSRSLEIRVAHYGELALECLNAYYLYGRALLYKAQEEADPLVSVPKKEGETQQNLDKDGSVKSAINGESSMASVSSKAGEEGSSTRQEGKMEDGEKGEEEDEGGSDSDDVAEADEDEPDLDLAWKMLDVARAIAEKQHVGDTMEKVDILSALAEVALEREDIESSLSDYQKALSILERLVEPDNRQIAELNFRICLCLEFGSKPQEAIPYCQKAISICKSRLQRLSSEVKSSSGSATSSAASELDDGVQQSSNGPHTVRSVADKEAEIQTLGELSEDLEKKLEDLQQLVSNPMSILSEILGMSGRGKDSEKSASPGLINSSRMGTATSNGDFDSPTVSTARTNGAPGVTDLGVVGRGVKRVLMNTGTTESSSAKKPTINPSSDKGDDSSA</sequence>
<evidence type="ECO:0000313" key="9">
    <source>
        <dbReference type="Proteomes" id="UP001054252"/>
    </source>
</evidence>
<dbReference type="InterPro" id="IPR051730">
    <property type="entry name" value="NASP-like"/>
</dbReference>
<feature type="region of interest" description="Disordered" evidence="7">
    <location>
        <begin position="279"/>
        <end position="311"/>
    </location>
</feature>
<dbReference type="InterPro" id="IPR019734">
    <property type="entry name" value="TPR_rpt"/>
</dbReference>
<comment type="caution">
    <text evidence="8">The sequence shown here is derived from an EMBL/GenBank/DDBJ whole genome shotgun (WGS) entry which is preliminary data.</text>
</comment>
<dbReference type="Proteomes" id="UP001054252">
    <property type="component" value="Unassembled WGS sequence"/>
</dbReference>
<dbReference type="GO" id="GO:0034080">
    <property type="term" value="P:CENP-A containing chromatin assembly"/>
    <property type="evidence" value="ECO:0007669"/>
    <property type="project" value="TreeGrafter"/>
</dbReference>
<evidence type="ECO:0000256" key="5">
    <source>
        <dbReference type="ARBA" id="ARBA00023242"/>
    </source>
</evidence>
<dbReference type="GO" id="GO:0042393">
    <property type="term" value="F:histone binding"/>
    <property type="evidence" value="ECO:0007669"/>
    <property type="project" value="TreeGrafter"/>
</dbReference>
<evidence type="ECO:0000256" key="2">
    <source>
        <dbReference type="ARBA" id="ARBA00008402"/>
    </source>
</evidence>
<feature type="coiled-coil region" evidence="6">
    <location>
        <begin position="311"/>
        <end position="341"/>
    </location>
</feature>
<keyword evidence="9" id="KW-1185">Reference proteome</keyword>
<feature type="compositionally biased region" description="Acidic residues" evidence="7">
    <location>
        <begin position="145"/>
        <end position="166"/>
    </location>
</feature>
<dbReference type="PANTHER" id="PTHR15081">
    <property type="entry name" value="NUCLEAR AUTOANTIGENIC SPERM PROTEIN NASP -RELATED"/>
    <property type="match status" value="1"/>
</dbReference>
<dbReference type="Gene3D" id="1.25.40.10">
    <property type="entry name" value="Tetratricopeptide repeat domain"/>
    <property type="match status" value="1"/>
</dbReference>
<evidence type="ECO:0000256" key="6">
    <source>
        <dbReference type="SAM" id="Coils"/>
    </source>
</evidence>
<feature type="region of interest" description="Disordered" evidence="7">
    <location>
        <begin position="93"/>
        <end position="166"/>
    </location>
</feature>
<feature type="compositionally biased region" description="Polar residues" evidence="7">
    <location>
        <begin position="116"/>
        <end position="136"/>
    </location>
</feature>
<dbReference type="InterPro" id="IPR011990">
    <property type="entry name" value="TPR-like_helical_dom_sf"/>
</dbReference>
<dbReference type="SUPFAM" id="SSF48452">
    <property type="entry name" value="TPR-like"/>
    <property type="match status" value="1"/>
</dbReference>
<evidence type="ECO:0000256" key="4">
    <source>
        <dbReference type="ARBA" id="ARBA00022803"/>
    </source>
</evidence>
<keyword evidence="3" id="KW-0677">Repeat</keyword>
<name>A0AAV5I6R4_9ROSI</name>
<dbReference type="GO" id="GO:0005654">
    <property type="term" value="C:nucleoplasm"/>
    <property type="evidence" value="ECO:0007669"/>
    <property type="project" value="TreeGrafter"/>
</dbReference>
<evidence type="ECO:0000256" key="7">
    <source>
        <dbReference type="SAM" id="MobiDB-lite"/>
    </source>
</evidence>
<feature type="region of interest" description="Disordered" evidence="7">
    <location>
        <begin position="353"/>
        <end position="440"/>
    </location>
</feature>
<evidence type="ECO:0000256" key="1">
    <source>
        <dbReference type="ARBA" id="ARBA00004123"/>
    </source>
</evidence>
<gene>
    <name evidence="8" type="ORF">SLEP1_g8095</name>
</gene>
<comment type="subcellular location">
    <subcellularLocation>
        <location evidence="1">Nucleus</location>
    </subcellularLocation>
</comment>
<dbReference type="GO" id="GO:0006335">
    <property type="term" value="P:DNA replication-dependent chromatin assembly"/>
    <property type="evidence" value="ECO:0007669"/>
    <property type="project" value="TreeGrafter"/>
</dbReference>
<dbReference type="PANTHER" id="PTHR15081:SF1">
    <property type="entry name" value="NUCLEAR AUTOANTIGENIC SPERM PROTEIN"/>
    <property type="match status" value="1"/>
</dbReference>
<organism evidence="8 9">
    <name type="scientific">Rubroshorea leprosula</name>
    <dbReference type="NCBI Taxonomy" id="152421"/>
    <lineage>
        <taxon>Eukaryota</taxon>
        <taxon>Viridiplantae</taxon>
        <taxon>Streptophyta</taxon>
        <taxon>Embryophyta</taxon>
        <taxon>Tracheophyta</taxon>
        <taxon>Spermatophyta</taxon>
        <taxon>Magnoliopsida</taxon>
        <taxon>eudicotyledons</taxon>
        <taxon>Gunneridae</taxon>
        <taxon>Pentapetalae</taxon>
        <taxon>rosids</taxon>
        <taxon>malvids</taxon>
        <taxon>Malvales</taxon>
        <taxon>Dipterocarpaceae</taxon>
        <taxon>Rubroshorea</taxon>
    </lineage>
</organism>
<feature type="compositionally biased region" description="Low complexity" evidence="7">
    <location>
        <begin position="279"/>
        <end position="292"/>
    </location>
</feature>
<comment type="similarity">
    <text evidence="2">Belongs to the NASP family.</text>
</comment>
<protein>
    <submittedName>
        <fullName evidence="8">Uncharacterized protein</fullName>
    </submittedName>
</protein>
<feature type="compositionally biased region" description="Polar residues" evidence="7">
    <location>
        <begin position="367"/>
        <end position="392"/>
    </location>
</feature>
<evidence type="ECO:0000256" key="3">
    <source>
        <dbReference type="ARBA" id="ARBA00022737"/>
    </source>
</evidence>